<reference evidence="1" key="1">
    <citation type="journal article" date="2018" name="Sci. Rep.">
        <title>Characterisation of pathogen-specific regions and novel effector candidates in Fusarium oxysporum f. sp. cepae.</title>
        <authorList>
            <person name="Armitage A.D."/>
            <person name="Taylor A."/>
            <person name="Sobczyk M.K."/>
            <person name="Baxter L."/>
            <person name="Greenfield B.P."/>
            <person name="Bates H.J."/>
            <person name="Wilson F."/>
            <person name="Jackson A.C."/>
            <person name="Ott S."/>
            <person name="Harrison R.J."/>
            <person name="Clarkson J.P."/>
        </authorList>
    </citation>
    <scope>NUCLEOTIDE SEQUENCE [LARGE SCALE GENOMIC DNA]</scope>
    <source>
        <strain evidence="1">FoC_Fus2</strain>
    </source>
</reference>
<name>A0A3L6NN86_FUSOX</name>
<sequence>MHDHVDAQSEDDDQITAVRVEGKSHVDLLEMKYGDTWGAVYESTVVEPASTSNVDVKA</sequence>
<proteinExistence type="predicted"/>
<evidence type="ECO:0000313" key="1">
    <source>
        <dbReference type="EMBL" id="RKK19424.1"/>
    </source>
</evidence>
<protein>
    <submittedName>
        <fullName evidence="1">Uncharacterized protein</fullName>
    </submittedName>
</protein>
<comment type="caution">
    <text evidence="1">The sequence shown here is derived from an EMBL/GenBank/DDBJ whole genome shotgun (WGS) entry which is preliminary data.</text>
</comment>
<gene>
    <name evidence="1" type="ORF">BFJ65_g6146</name>
</gene>
<organism evidence="1">
    <name type="scientific">Fusarium oxysporum f. sp. cepae</name>
    <dbReference type="NCBI Taxonomy" id="396571"/>
    <lineage>
        <taxon>Eukaryota</taxon>
        <taxon>Fungi</taxon>
        <taxon>Dikarya</taxon>
        <taxon>Ascomycota</taxon>
        <taxon>Pezizomycotina</taxon>
        <taxon>Sordariomycetes</taxon>
        <taxon>Hypocreomycetidae</taxon>
        <taxon>Hypocreales</taxon>
        <taxon>Nectriaceae</taxon>
        <taxon>Fusarium</taxon>
        <taxon>Fusarium oxysporum species complex</taxon>
    </lineage>
</organism>
<dbReference type="EMBL" id="MRCU01000004">
    <property type="protein sequence ID" value="RKK19424.1"/>
    <property type="molecule type" value="Genomic_DNA"/>
</dbReference>
<dbReference type="AlphaFoldDB" id="A0A3L6NN86"/>
<accession>A0A3L6NN86</accession>
<dbReference type="Proteomes" id="UP000270866">
    <property type="component" value="Chromosome 7"/>
</dbReference>